<evidence type="ECO:0000256" key="8">
    <source>
        <dbReference type="ARBA" id="ARBA00048428"/>
    </source>
</evidence>
<comment type="catalytic activity">
    <reaction evidence="6">
        <text>arsenic triglutathione + [thioredoxin]-dithiol + S-adenosyl-L-methionine + 2 H2O = methylarsonous acid + [thioredoxin]-disulfide + 3 glutathione + S-adenosyl-L-homocysteine + H(+)</text>
        <dbReference type="Rhea" id="RHEA:69460"/>
        <dbReference type="Rhea" id="RHEA-COMP:10698"/>
        <dbReference type="Rhea" id="RHEA-COMP:10700"/>
        <dbReference type="ChEBI" id="CHEBI:15377"/>
        <dbReference type="ChEBI" id="CHEBI:15378"/>
        <dbReference type="ChEBI" id="CHEBI:17826"/>
        <dbReference type="ChEBI" id="CHEBI:29950"/>
        <dbReference type="ChEBI" id="CHEBI:50058"/>
        <dbReference type="ChEBI" id="CHEBI:57856"/>
        <dbReference type="ChEBI" id="CHEBI:57925"/>
        <dbReference type="ChEBI" id="CHEBI:59789"/>
        <dbReference type="ChEBI" id="CHEBI:183640"/>
        <dbReference type="EC" id="2.1.1.137"/>
    </reaction>
</comment>
<evidence type="ECO:0000256" key="5">
    <source>
        <dbReference type="ARBA" id="ARBA00034545"/>
    </source>
</evidence>
<keyword evidence="2" id="KW-0949">S-adenosyl-L-methionine</keyword>
<dbReference type="CDD" id="cd02440">
    <property type="entry name" value="AdoMet_MTases"/>
    <property type="match status" value="1"/>
</dbReference>
<dbReference type="InterPro" id="IPR029063">
    <property type="entry name" value="SAM-dependent_MTases_sf"/>
</dbReference>
<accession>A0A450W7U1</accession>
<organism evidence="10">
    <name type="scientific">Candidatus Kentrum sp. LPFa</name>
    <dbReference type="NCBI Taxonomy" id="2126335"/>
    <lineage>
        <taxon>Bacteria</taxon>
        <taxon>Pseudomonadati</taxon>
        <taxon>Pseudomonadota</taxon>
        <taxon>Gammaproteobacteria</taxon>
        <taxon>Candidatus Kentrum</taxon>
    </lineage>
</organism>
<keyword evidence="1 10" id="KW-0808">Transferase</keyword>
<name>A0A450W7U1_9GAMM</name>
<evidence type="ECO:0000256" key="4">
    <source>
        <dbReference type="ARBA" id="ARBA00034521"/>
    </source>
</evidence>
<keyword evidence="10" id="KW-0489">Methyltransferase</keyword>
<evidence type="ECO:0000256" key="3">
    <source>
        <dbReference type="ARBA" id="ARBA00034487"/>
    </source>
</evidence>
<proteinExistence type="inferred from homology"/>
<dbReference type="EMBL" id="CAADFM010000082">
    <property type="protein sequence ID" value="VFK13109.1"/>
    <property type="molecule type" value="Genomic_DNA"/>
</dbReference>
<dbReference type="AlphaFoldDB" id="A0A450W7U1"/>
<evidence type="ECO:0000256" key="7">
    <source>
        <dbReference type="ARBA" id="ARBA00047943"/>
    </source>
</evidence>
<dbReference type="Gene3D" id="3.40.50.150">
    <property type="entry name" value="Vaccinia Virus protein VP39"/>
    <property type="match status" value="1"/>
</dbReference>
<comment type="catalytic activity">
    <reaction evidence="8">
        <text>arsenic triglutathione + 3 [thioredoxin]-dithiol + 3 S-adenosyl-L-methionine = trimethylarsine + 3 [thioredoxin]-disulfide + 3 glutathione + 3 S-adenosyl-L-homocysteine + 3 H(+)</text>
        <dbReference type="Rhea" id="RHEA:69432"/>
        <dbReference type="Rhea" id="RHEA-COMP:10698"/>
        <dbReference type="Rhea" id="RHEA-COMP:10700"/>
        <dbReference type="ChEBI" id="CHEBI:15378"/>
        <dbReference type="ChEBI" id="CHEBI:27130"/>
        <dbReference type="ChEBI" id="CHEBI:29950"/>
        <dbReference type="ChEBI" id="CHEBI:50058"/>
        <dbReference type="ChEBI" id="CHEBI:57856"/>
        <dbReference type="ChEBI" id="CHEBI:57925"/>
        <dbReference type="ChEBI" id="CHEBI:59789"/>
        <dbReference type="ChEBI" id="CHEBI:183640"/>
        <dbReference type="EC" id="2.1.1.137"/>
    </reaction>
</comment>
<dbReference type="GO" id="GO:0030791">
    <property type="term" value="F:arsenite methyltransferase activity"/>
    <property type="evidence" value="ECO:0007669"/>
    <property type="project" value="UniProtKB-EC"/>
</dbReference>
<evidence type="ECO:0000256" key="6">
    <source>
        <dbReference type="ARBA" id="ARBA00047941"/>
    </source>
</evidence>
<protein>
    <recommendedName>
        <fullName evidence="5">Arsenite methyltransferase</fullName>
        <ecNumber evidence="4">2.1.1.137</ecNumber>
    </recommendedName>
</protein>
<dbReference type="SUPFAM" id="SSF53335">
    <property type="entry name" value="S-adenosyl-L-methionine-dependent methyltransferases"/>
    <property type="match status" value="1"/>
</dbReference>
<comment type="similarity">
    <text evidence="3">Belongs to the methyltransferase superfamily. Arsenite methyltransferase family.</text>
</comment>
<evidence type="ECO:0000256" key="2">
    <source>
        <dbReference type="ARBA" id="ARBA00022691"/>
    </source>
</evidence>
<dbReference type="Gene3D" id="3.40.5.100">
    <property type="match status" value="1"/>
</dbReference>
<evidence type="ECO:0000313" key="10">
    <source>
        <dbReference type="EMBL" id="VFK13109.1"/>
    </source>
</evidence>
<dbReference type="Pfam" id="PF13847">
    <property type="entry name" value="Methyltransf_31"/>
    <property type="match status" value="1"/>
</dbReference>
<dbReference type="PANTHER" id="PTHR43675:SF8">
    <property type="entry name" value="ARSENITE METHYLTRANSFERASE"/>
    <property type="match status" value="1"/>
</dbReference>
<dbReference type="PANTHER" id="PTHR43675">
    <property type="entry name" value="ARSENITE METHYLTRANSFERASE"/>
    <property type="match status" value="1"/>
</dbReference>
<evidence type="ECO:0000313" key="11">
    <source>
        <dbReference type="EMBL" id="VFK29336.1"/>
    </source>
</evidence>
<dbReference type="GO" id="GO:0032259">
    <property type="term" value="P:methylation"/>
    <property type="evidence" value="ECO:0007669"/>
    <property type="project" value="UniProtKB-KW"/>
</dbReference>
<dbReference type="EC" id="2.1.1.137" evidence="4"/>
<comment type="catalytic activity">
    <reaction evidence="7">
        <text>arsenic triglutathione + 2 [thioredoxin]-dithiol + 2 S-adenosyl-L-methionine + H2O = dimethylarsinous acid + 2 [thioredoxin]-disulfide + 3 glutathione + 2 S-adenosyl-L-homocysteine + 2 H(+)</text>
        <dbReference type="Rhea" id="RHEA:69464"/>
        <dbReference type="Rhea" id="RHEA-COMP:10698"/>
        <dbReference type="Rhea" id="RHEA-COMP:10700"/>
        <dbReference type="ChEBI" id="CHEBI:15377"/>
        <dbReference type="ChEBI" id="CHEBI:15378"/>
        <dbReference type="ChEBI" id="CHEBI:23808"/>
        <dbReference type="ChEBI" id="CHEBI:29950"/>
        <dbReference type="ChEBI" id="CHEBI:50058"/>
        <dbReference type="ChEBI" id="CHEBI:57856"/>
        <dbReference type="ChEBI" id="CHEBI:57925"/>
        <dbReference type="ChEBI" id="CHEBI:59789"/>
        <dbReference type="ChEBI" id="CHEBI:183640"/>
        <dbReference type="EC" id="2.1.1.137"/>
    </reaction>
</comment>
<dbReference type="InterPro" id="IPR025714">
    <property type="entry name" value="Methyltranfer_dom"/>
</dbReference>
<evidence type="ECO:0000259" key="9">
    <source>
        <dbReference type="Pfam" id="PF13847"/>
    </source>
</evidence>
<dbReference type="InterPro" id="IPR026669">
    <property type="entry name" value="Arsenite_MeTrfase-like"/>
</dbReference>
<gene>
    <name evidence="10" type="ORF">BECKLPF1236A_GA0070988_100824</name>
    <name evidence="11" type="ORF">BECKLPF1236C_GA0070990_100855</name>
</gene>
<sequence length="381" mass="42394">MFPERTFSKFSFTAASICSKEIKYIQQRDNDMHEKVKDYYGQILTGSADLKTSACCDSGAMPGAIKKIIGDLDDEIIRKFYGCGSPIPPVLEGCTVLDLGCGTGRDVYIVSKLVGEQGNSIGIDMTDGQLHVAKRHIDSQMKRFGYKRTNVAFKQGHIEDLHSAGIIDNSIDVVISNCVLNLSPDKSSVFKEIFRVLKPGGELYFSDVFADRRIPERLKEDSVLLGECLAGALYMEDFRRLLAEQGCLDYRVVEIGKIEIKNADIEKKIGMVSFDSRTIRAFKLDDLEDICEDYGEVAIYKGTIPEHPHSFELDEHHEFITGKPVLVCGNTASMLQNTRYAKHWTVMGNKTVHYGPFDCTSNCTSNSVTVSAAQDINSCCQ</sequence>
<dbReference type="EMBL" id="CAADFP010000085">
    <property type="protein sequence ID" value="VFK29336.1"/>
    <property type="molecule type" value="Genomic_DNA"/>
</dbReference>
<feature type="domain" description="Methyltransferase" evidence="9">
    <location>
        <begin position="92"/>
        <end position="246"/>
    </location>
</feature>
<evidence type="ECO:0000256" key="1">
    <source>
        <dbReference type="ARBA" id="ARBA00022679"/>
    </source>
</evidence>
<reference evidence="10" key="1">
    <citation type="submission" date="2019-02" db="EMBL/GenBank/DDBJ databases">
        <authorList>
            <person name="Gruber-Vodicka R. H."/>
            <person name="Seah K. B. B."/>
        </authorList>
    </citation>
    <scope>NUCLEOTIDE SEQUENCE</scope>
    <source>
        <strain evidence="10">BECK_S312</strain>
        <strain evidence="11">BECK_S426</strain>
    </source>
</reference>